<dbReference type="InterPro" id="IPR007247">
    <property type="entry name" value="Ureidogly_lyase"/>
</dbReference>
<comment type="subcellular location">
    <subcellularLocation>
        <location evidence="1">Nucleus</location>
    </subcellularLocation>
</comment>
<proteinExistence type="inferred from homology"/>
<evidence type="ECO:0000313" key="15">
    <source>
        <dbReference type="EMBL" id="CAG8630706.1"/>
    </source>
</evidence>
<evidence type="ECO:0000256" key="8">
    <source>
        <dbReference type="ARBA" id="ARBA00022840"/>
    </source>
</evidence>
<dbReference type="SUPFAM" id="SSF52540">
    <property type="entry name" value="P-loop containing nucleoside triphosphate hydrolases"/>
    <property type="match status" value="1"/>
</dbReference>
<dbReference type="SMART" id="SM00382">
    <property type="entry name" value="AAA"/>
    <property type="match status" value="1"/>
</dbReference>
<dbReference type="InterPro" id="IPR027417">
    <property type="entry name" value="P-loop_NTPase"/>
</dbReference>
<dbReference type="GO" id="GO:0000150">
    <property type="term" value="F:DNA strand exchange activity"/>
    <property type="evidence" value="ECO:0007669"/>
    <property type="project" value="InterPro"/>
</dbReference>
<evidence type="ECO:0000313" key="16">
    <source>
        <dbReference type="Proteomes" id="UP000789375"/>
    </source>
</evidence>
<dbReference type="InterPro" id="IPR020588">
    <property type="entry name" value="RecA_ATP-bd"/>
</dbReference>
<keyword evidence="7" id="KW-0378">Hydrolase</keyword>
<dbReference type="InterPro" id="IPR005164">
    <property type="entry name" value="Allantoicase"/>
</dbReference>
<dbReference type="Gene3D" id="2.60.120.260">
    <property type="entry name" value="Galactose-binding domain-like"/>
    <property type="match status" value="2"/>
</dbReference>
<keyword evidence="5" id="KW-0659">Purine metabolism</keyword>
<dbReference type="GO" id="GO:0005524">
    <property type="term" value="F:ATP binding"/>
    <property type="evidence" value="ECO:0007669"/>
    <property type="project" value="UniProtKB-KW"/>
</dbReference>
<evidence type="ECO:0000256" key="11">
    <source>
        <dbReference type="ARBA" id="ARBA00047684"/>
    </source>
</evidence>
<name>A0A9N9GSI5_FUNMO</name>
<dbReference type="GO" id="GO:0004037">
    <property type="term" value="F:allantoicase activity"/>
    <property type="evidence" value="ECO:0007669"/>
    <property type="project" value="InterPro"/>
</dbReference>
<dbReference type="GO" id="GO:0006312">
    <property type="term" value="P:mitotic recombination"/>
    <property type="evidence" value="ECO:0007669"/>
    <property type="project" value="TreeGrafter"/>
</dbReference>
<comment type="caution">
    <text evidence="15">The sequence shown here is derived from an EMBL/GenBank/DDBJ whole genome shotgun (WGS) entry which is preliminary data.</text>
</comment>
<feature type="non-terminal residue" evidence="15">
    <location>
        <position position="876"/>
    </location>
</feature>
<dbReference type="Proteomes" id="UP000789375">
    <property type="component" value="Unassembled WGS sequence"/>
</dbReference>
<evidence type="ECO:0000259" key="13">
    <source>
        <dbReference type="PROSITE" id="PS50162"/>
    </source>
</evidence>
<protein>
    <submittedName>
        <fullName evidence="15">5179_t:CDS:1</fullName>
    </submittedName>
</protein>
<dbReference type="PANTHER" id="PTHR22942">
    <property type="entry name" value="RECA/RAD51/RADA DNA STRAND-PAIRING FAMILY MEMBER"/>
    <property type="match status" value="1"/>
</dbReference>
<dbReference type="PROSITE" id="PS50163">
    <property type="entry name" value="RECA_3"/>
    <property type="match status" value="1"/>
</dbReference>
<dbReference type="GO" id="GO:0070192">
    <property type="term" value="P:chromosome organization involved in meiotic cell cycle"/>
    <property type="evidence" value="ECO:0007669"/>
    <property type="project" value="TreeGrafter"/>
</dbReference>
<dbReference type="PROSITE" id="PS50162">
    <property type="entry name" value="RECA_2"/>
    <property type="match status" value="1"/>
</dbReference>
<dbReference type="InterPro" id="IPR011051">
    <property type="entry name" value="RmlC_Cupin_sf"/>
</dbReference>
<evidence type="ECO:0000256" key="5">
    <source>
        <dbReference type="ARBA" id="ARBA00022631"/>
    </source>
</evidence>
<dbReference type="Pfam" id="PF08423">
    <property type="entry name" value="Rad51"/>
    <property type="match status" value="1"/>
</dbReference>
<evidence type="ECO:0000256" key="12">
    <source>
        <dbReference type="RuleBase" id="RU003422"/>
    </source>
</evidence>
<dbReference type="GO" id="GO:0000794">
    <property type="term" value="C:condensed nuclear chromosome"/>
    <property type="evidence" value="ECO:0007669"/>
    <property type="project" value="TreeGrafter"/>
</dbReference>
<accession>A0A9N9GSI5</accession>
<evidence type="ECO:0000256" key="10">
    <source>
        <dbReference type="ARBA" id="ARBA00023242"/>
    </source>
</evidence>
<dbReference type="GO" id="GO:0042148">
    <property type="term" value="P:DNA strand invasion"/>
    <property type="evidence" value="ECO:0007669"/>
    <property type="project" value="TreeGrafter"/>
</dbReference>
<dbReference type="InterPro" id="IPR010995">
    <property type="entry name" value="DNA_repair_Rad51/TF_NusA_a-hlx"/>
</dbReference>
<dbReference type="InterPro" id="IPR024060">
    <property type="entry name" value="Ureidoglycolate_lyase_dom_sf"/>
</dbReference>
<keyword evidence="9" id="KW-0456">Lyase</keyword>
<dbReference type="GO" id="GO:0042802">
    <property type="term" value="F:identical protein binding"/>
    <property type="evidence" value="ECO:0007669"/>
    <property type="project" value="UniProtKB-ARBA"/>
</dbReference>
<dbReference type="HAMAP" id="MF_00813">
    <property type="entry name" value="Allantoicase"/>
    <property type="match status" value="1"/>
</dbReference>
<evidence type="ECO:0000256" key="6">
    <source>
        <dbReference type="ARBA" id="ARBA00022741"/>
    </source>
</evidence>
<dbReference type="Gene3D" id="1.10.150.20">
    <property type="entry name" value="5' to 3' exonuclease, C-terminal subdomain"/>
    <property type="match status" value="1"/>
</dbReference>
<dbReference type="InterPro" id="IPR013632">
    <property type="entry name" value="Rad51_C"/>
</dbReference>
<dbReference type="GO" id="GO:0000256">
    <property type="term" value="P:allantoin catabolic process"/>
    <property type="evidence" value="ECO:0007669"/>
    <property type="project" value="InterPro"/>
</dbReference>
<comment type="subunit">
    <text evidence="4">Homodimer.</text>
</comment>
<dbReference type="InterPro" id="IPR011941">
    <property type="entry name" value="DNA_recomb/repair_Rad51"/>
</dbReference>
<dbReference type="NCBIfam" id="NF003301">
    <property type="entry name" value="PRK04301.1"/>
    <property type="match status" value="1"/>
</dbReference>
<organism evidence="15 16">
    <name type="scientific">Funneliformis mosseae</name>
    <name type="common">Endomycorrhizal fungus</name>
    <name type="synonym">Glomus mosseae</name>
    <dbReference type="NCBI Taxonomy" id="27381"/>
    <lineage>
        <taxon>Eukaryota</taxon>
        <taxon>Fungi</taxon>
        <taxon>Fungi incertae sedis</taxon>
        <taxon>Mucoromycota</taxon>
        <taxon>Glomeromycotina</taxon>
        <taxon>Glomeromycetes</taxon>
        <taxon>Glomerales</taxon>
        <taxon>Glomeraceae</taxon>
        <taxon>Funneliformis</taxon>
    </lineage>
</organism>
<evidence type="ECO:0000256" key="9">
    <source>
        <dbReference type="ARBA" id="ARBA00023239"/>
    </source>
</evidence>
<keyword evidence="10" id="KW-0539">Nucleus</keyword>
<dbReference type="GO" id="GO:0004848">
    <property type="term" value="F:ureidoglycolate hydrolase activity"/>
    <property type="evidence" value="ECO:0007669"/>
    <property type="project" value="InterPro"/>
</dbReference>
<dbReference type="Pfam" id="PF03561">
    <property type="entry name" value="Allantoicase"/>
    <property type="match status" value="3"/>
</dbReference>
<dbReference type="InterPro" id="IPR015908">
    <property type="entry name" value="Allantoicase_dom"/>
</dbReference>
<dbReference type="InterPro" id="IPR008979">
    <property type="entry name" value="Galactose-bd-like_sf"/>
</dbReference>
<dbReference type="GO" id="GO:1990426">
    <property type="term" value="P:mitotic recombination-dependent replication fork processing"/>
    <property type="evidence" value="ECO:0007669"/>
    <property type="project" value="InterPro"/>
</dbReference>
<evidence type="ECO:0000256" key="7">
    <source>
        <dbReference type="ARBA" id="ARBA00022801"/>
    </source>
</evidence>
<comment type="catalytic activity">
    <reaction evidence="11">
        <text>(S)-ureidoglycolate = urea + glyoxylate</text>
        <dbReference type="Rhea" id="RHEA:11304"/>
        <dbReference type="ChEBI" id="CHEBI:16199"/>
        <dbReference type="ChEBI" id="CHEBI:36655"/>
        <dbReference type="ChEBI" id="CHEBI:57296"/>
        <dbReference type="EC" id="4.3.2.3"/>
    </reaction>
</comment>
<dbReference type="Gene3D" id="3.40.50.300">
    <property type="entry name" value="P-loop containing nucleotide triphosphate hydrolases"/>
    <property type="match status" value="1"/>
</dbReference>
<dbReference type="GO" id="GO:0000723">
    <property type="term" value="P:telomere maintenance"/>
    <property type="evidence" value="ECO:0007669"/>
    <property type="project" value="UniProtKB-ARBA"/>
</dbReference>
<dbReference type="SUPFAM" id="SSF49785">
    <property type="entry name" value="Galactose-binding domain-like"/>
    <property type="match status" value="2"/>
</dbReference>
<dbReference type="AlphaFoldDB" id="A0A9N9GSI5"/>
<comment type="similarity">
    <text evidence="3">Belongs to the allantoicase family.</text>
</comment>
<dbReference type="CDD" id="cd20298">
    <property type="entry name" value="cupin_UAH"/>
    <property type="match status" value="1"/>
</dbReference>
<dbReference type="InterPro" id="IPR003593">
    <property type="entry name" value="AAA+_ATPase"/>
</dbReference>
<dbReference type="GO" id="GO:0006144">
    <property type="term" value="P:purine nucleobase metabolic process"/>
    <property type="evidence" value="ECO:0007669"/>
    <property type="project" value="UniProtKB-KW"/>
</dbReference>
<dbReference type="FunFam" id="1.10.150.20:FF:000008">
    <property type="entry name" value="DNA repair protein RAD51 homolog"/>
    <property type="match status" value="1"/>
</dbReference>
<keyword evidence="6 12" id="KW-0547">Nucleotide-binding</keyword>
<dbReference type="GO" id="GO:0007131">
    <property type="term" value="P:reciprocal meiotic recombination"/>
    <property type="evidence" value="ECO:0007669"/>
    <property type="project" value="TreeGrafter"/>
</dbReference>
<dbReference type="Pfam" id="PF04115">
    <property type="entry name" value="Ureidogly_lyase"/>
    <property type="match status" value="1"/>
</dbReference>
<dbReference type="InterPro" id="IPR020587">
    <property type="entry name" value="RecA_monomer-monomer_interface"/>
</dbReference>
<dbReference type="FunFam" id="3.40.50.300:FF:000092">
    <property type="entry name" value="DNA repair protein Rad51 homolog"/>
    <property type="match status" value="1"/>
</dbReference>
<evidence type="ECO:0000256" key="4">
    <source>
        <dbReference type="ARBA" id="ARBA00011738"/>
    </source>
</evidence>
<keyword evidence="8 12" id="KW-0067">ATP-binding</keyword>
<evidence type="ECO:0000256" key="2">
    <source>
        <dbReference type="ARBA" id="ARBA00007095"/>
    </source>
</evidence>
<dbReference type="GO" id="GO:0003697">
    <property type="term" value="F:single-stranded DNA binding"/>
    <property type="evidence" value="ECO:0007669"/>
    <property type="project" value="InterPro"/>
</dbReference>
<keyword evidence="16" id="KW-1185">Reference proteome</keyword>
<evidence type="ECO:0000259" key="14">
    <source>
        <dbReference type="PROSITE" id="PS50163"/>
    </source>
</evidence>
<sequence length="876" mass="97682">LDIIKGVEQLDKKFVDLASSNLGGKIIECSDEFFAEASNLLKPHKPVRKPGKYTERGSWMDGWESKRHNPFHDWVVIKLGFEGHITGFDIDTSYFEGNQAPMADVEACFSPNHDLDNNTNIQKTTMKFTHVRLNIYPDGGVARFRVYGIVSARWPKDHSTPVDLAYAGNEGRIISYSDQHYGKSDNILLPGRGKDMSDGWETRRSRQPNHNDWIIIKLGCPGYLEKAEVDTAFFKGNYPDRVLLEGCFCNNDVLLEDGGSNVDWDIILEKSKLGPHKQHYFDLKKKYKKFSHVKMTIFPDGGVKRLRIIGRRELTDKVDDNFVKSELSETTHSSVVHIVATPLTYASFSPYGNIIQSFPEQTSTQNSFSITHGIKVTPANQGTARKYNHVASVINYRQSNILLNKDQSSDKTRVIAKAVPNLSLYKCSPVKSLPFTVRLLERHPYSSQTFLPLSDGKVKGYLVVVCLNNDVGEPDLSTLKAFVASSIQGINYHPGIWHHPMIALEKTTEFACLTHESGIANEDCEEIEFEEKDFVEETCEEETSCYTPIQKLEVVKRDNTFNVYTEFGINASDIKKLTESGFHTVQSVAFSPRKVLLNIKGISEAKVDKIQGEAYKLSPMGFLTATEIQAKRRDNLFITTGSKELDKLLGGGIETGSITEIFGEFRTGKSQICHTLSVACQLPIEYNGAEGRCIYIDTEGTFRPERLVAMAERFGLVGDETLDNVAIARAYNTDHQMNLLVHAAGMMAESRFALLIVDSVTALYRTDFSGRGELAARQMHLAKFLRYLQRLADEFGIAVVITNQVVASVDGAASMFGGDTKKPIGGNIIAHTSTTRLYLRKGKGENRICKIYDSPCLPEGDAAFAISEGGIVDAKD</sequence>
<dbReference type="GO" id="GO:0050385">
    <property type="term" value="F:ureidoglycolate lyase activity"/>
    <property type="evidence" value="ECO:0007669"/>
    <property type="project" value="UniProtKB-EC"/>
</dbReference>
<dbReference type="SUPFAM" id="SSF47794">
    <property type="entry name" value="Rad51 N-terminal domain-like"/>
    <property type="match status" value="1"/>
</dbReference>
<dbReference type="SUPFAM" id="SSF51182">
    <property type="entry name" value="RmlC-like cupins"/>
    <property type="match status" value="1"/>
</dbReference>
<feature type="domain" description="RecA family profile 1" evidence="13">
    <location>
        <begin position="634"/>
        <end position="805"/>
    </location>
</feature>
<gene>
    <name evidence="15" type="ORF">FMOSSE_LOCUS10472</name>
</gene>
<dbReference type="Gene3D" id="2.60.120.480">
    <property type="entry name" value="Ureidoglycolate hydrolase"/>
    <property type="match status" value="1"/>
</dbReference>
<dbReference type="GO" id="GO:0140664">
    <property type="term" value="F:ATP-dependent DNA damage sensor activity"/>
    <property type="evidence" value="ECO:0007669"/>
    <property type="project" value="InterPro"/>
</dbReference>
<dbReference type="EMBL" id="CAJVPP010003500">
    <property type="protein sequence ID" value="CAG8630706.1"/>
    <property type="molecule type" value="Genomic_DNA"/>
</dbReference>
<dbReference type="InterPro" id="IPR047233">
    <property type="entry name" value="UAH_cupin"/>
</dbReference>
<dbReference type="PANTHER" id="PTHR22942:SF39">
    <property type="entry name" value="DNA REPAIR PROTEIN RAD51 HOMOLOG 1"/>
    <property type="match status" value="1"/>
</dbReference>
<dbReference type="GO" id="GO:0003690">
    <property type="term" value="F:double-stranded DNA binding"/>
    <property type="evidence" value="ECO:0007669"/>
    <property type="project" value="InterPro"/>
</dbReference>
<reference evidence="15" key="1">
    <citation type="submission" date="2021-06" db="EMBL/GenBank/DDBJ databases">
        <authorList>
            <person name="Kallberg Y."/>
            <person name="Tangrot J."/>
            <person name="Rosling A."/>
        </authorList>
    </citation>
    <scope>NUCLEOTIDE SEQUENCE</scope>
    <source>
        <strain evidence="15">87-6 pot B 2015</strain>
    </source>
</reference>
<dbReference type="NCBIfam" id="TIGR02239">
    <property type="entry name" value="recomb_RAD51"/>
    <property type="match status" value="1"/>
</dbReference>
<evidence type="ECO:0000256" key="1">
    <source>
        <dbReference type="ARBA" id="ARBA00004123"/>
    </source>
</evidence>
<comment type="similarity">
    <text evidence="2">Belongs to the RecA family. RAD51 subfamily.</text>
</comment>
<evidence type="ECO:0000256" key="3">
    <source>
        <dbReference type="ARBA" id="ARBA00009242"/>
    </source>
</evidence>
<feature type="domain" description="RecA family profile 2" evidence="14">
    <location>
        <begin position="813"/>
        <end position="876"/>
    </location>
</feature>
<dbReference type="CDD" id="cd19513">
    <property type="entry name" value="Rad51"/>
    <property type="match status" value="1"/>
</dbReference>
<dbReference type="GO" id="GO:0000730">
    <property type="term" value="P:DNA recombinase assembly"/>
    <property type="evidence" value="ECO:0007669"/>
    <property type="project" value="TreeGrafter"/>
</dbReference>
<dbReference type="FunFam" id="2.60.120.260:FF:000059">
    <property type="entry name" value="Probable allantoicase"/>
    <property type="match status" value="1"/>
</dbReference>